<evidence type="ECO:0000256" key="12">
    <source>
        <dbReference type="ARBA" id="ARBA00023008"/>
    </source>
</evidence>
<dbReference type="PANTHER" id="PTHR43547:SF2">
    <property type="entry name" value="HYBRID SIGNAL TRANSDUCTION HISTIDINE KINASE C"/>
    <property type="match status" value="1"/>
</dbReference>
<evidence type="ECO:0000256" key="13">
    <source>
        <dbReference type="ARBA" id="ARBA00023012"/>
    </source>
</evidence>
<dbReference type="SMART" id="SM00387">
    <property type="entry name" value="HATPase_c"/>
    <property type="match status" value="1"/>
</dbReference>
<reference evidence="20 21" key="1">
    <citation type="journal article" date="2020" name="Sci. Rep.">
        <title>A novel cyanobacterial geosmin producer, revising GeoA distribution and dispersion patterns in Bacteria.</title>
        <authorList>
            <person name="Churro C."/>
            <person name="Semedo-Aguiar A.P."/>
            <person name="Silva A.D."/>
            <person name="Pereira-Leal J.B."/>
            <person name="Leite R.B."/>
        </authorList>
    </citation>
    <scope>NUCLEOTIDE SEQUENCE [LARGE SCALE GENOMIC DNA]</scope>
    <source>
        <strain evidence="20 21">IPMA8</strain>
    </source>
</reference>
<comment type="subcellular location">
    <subcellularLocation>
        <location evidence="3">Endoplasmic reticulum membrane</location>
        <topology evidence="3">Multi-pass membrane protein</topology>
    </subcellularLocation>
</comment>
<dbReference type="InterPro" id="IPR035965">
    <property type="entry name" value="PAS-like_dom_sf"/>
</dbReference>
<evidence type="ECO:0000256" key="14">
    <source>
        <dbReference type="ARBA" id="ARBA00023136"/>
    </source>
</evidence>
<dbReference type="CDD" id="cd00130">
    <property type="entry name" value="PAS"/>
    <property type="match status" value="3"/>
</dbReference>
<dbReference type="Pfam" id="PF00512">
    <property type="entry name" value="HisKA"/>
    <property type="match status" value="1"/>
</dbReference>
<dbReference type="InterPro" id="IPR003018">
    <property type="entry name" value="GAF"/>
</dbReference>
<dbReference type="Gene3D" id="3.30.450.40">
    <property type="match status" value="1"/>
</dbReference>
<keyword evidence="9" id="KW-0418">Kinase</keyword>
<dbReference type="NCBIfam" id="TIGR00229">
    <property type="entry name" value="sensory_box"/>
    <property type="match status" value="3"/>
</dbReference>
<dbReference type="InterPro" id="IPR003594">
    <property type="entry name" value="HATPase_dom"/>
</dbReference>
<keyword evidence="13" id="KW-0902">Two-component regulatory system</keyword>
<dbReference type="GO" id="GO:0004673">
    <property type="term" value="F:protein histidine kinase activity"/>
    <property type="evidence" value="ECO:0007669"/>
    <property type="project" value="UniProtKB-EC"/>
</dbReference>
<evidence type="ECO:0000256" key="16">
    <source>
        <dbReference type="SAM" id="Phobius"/>
    </source>
</evidence>
<dbReference type="InterPro" id="IPR001610">
    <property type="entry name" value="PAC"/>
</dbReference>
<dbReference type="Pfam" id="PF01590">
    <property type="entry name" value="GAF"/>
    <property type="match status" value="1"/>
</dbReference>
<evidence type="ECO:0000256" key="4">
    <source>
        <dbReference type="ARBA" id="ARBA00009842"/>
    </source>
</evidence>
<evidence type="ECO:0000256" key="8">
    <source>
        <dbReference type="ARBA" id="ARBA00022745"/>
    </source>
</evidence>
<dbReference type="RefSeq" id="WP_172188817.1">
    <property type="nucleotide sequence ID" value="NZ_CAWPPK010000269.1"/>
</dbReference>
<evidence type="ECO:0000256" key="6">
    <source>
        <dbReference type="ARBA" id="ARBA00022553"/>
    </source>
</evidence>
<evidence type="ECO:0000256" key="5">
    <source>
        <dbReference type="ARBA" id="ARBA00012438"/>
    </source>
</evidence>
<evidence type="ECO:0000256" key="9">
    <source>
        <dbReference type="ARBA" id="ARBA00022777"/>
    </source>
</evidence>
<organism evidence="20 21">
    <name type="scientific">Microcoleus asticus IPMA8</name>
    <dbReference type="NCBI Taxonomy" id="2563858"/>
    <lineage>
        <taxon>Bacteria</taxon>
        <taxon>Bacillati</taxon>
        <taxon>Cyanobacteriota</taxon>
        <taxon>Cyanophyceae</taxon>
        <taxon>Oscillatoriophycideae</taxon>
        <taxon>Oscillatoriales</taxon>
        <taxon>Microcoleaceae</taxon>
        <taxon>Microcoleus</taxon>
        <taxon>Microcoleus asticus</taxon>
    </lineage>
</organism>
<evidence type="ECO:0000256" key="7">
    <source>
        <dbReference type="ARBA" id="ARBA00022692"/>
    </source>
</evidence>
<dbReference type="InterPro" id="IPR005467">
    <property type="entry name" value="His_kinase_dom"/>
</dbReference>
<dbReference type="SUPFAM" id="SSF55874">
    <property type="entry name" value="ATPase domain of HSP90 chaperone/DNA topoisomerase II/histidine kinase"/>
    <property type="match status" value="1"/>
</dbReference>
<dbReference type="Pfam" id="PF08447">
    <property type="entry name" value="PAS_3"/>
    <property type="match status" value="2"/>
</dbReference>
<dbReference type="Pfam" id="PF25487">
    <property type="entry name" value="ETR1_N"/>
    <property type="match status" value="1"/>
</dbReference>
<dbReference type="Proteomes" id="UP000702425">
    <property type="component" value="Unassembled WGS sequence"/>
</dbReference>
<dbReference type="PROSITE" id="PS50112">
    <property type="entry name" value="PAS"/>
    <property type="match status" value="2"/>
</dbReference>
<proteinExistence type="inferred from homology"/>
<dbReference type="PRINTS" id="PR00344">
    <property type="entry name" value="BCTRLSENSOR"/>
</dbReference>
<dbReference type="InterPro" id="IPR003661">
    <property type="entry name" value="HisK_dim/P_dom"/>
</dbReference>
<feature type="transmembrane region" description="Helical" evidence="16">
    <location>
        <begin position="65"/>
        <end position="85"/>
    </location>
</feature>
<comment type="caution">
    <text evidence="20">The sequence shown here is derived from an EMBL/GenBank/DDBJ whole genome shotgun (WGS) entry which is preliminary data.</text>
</comment>
<dbReference type="EC" id="2.7.13.3" evidence="5"/>
<keyword evidence="6" id="KW-0597">Phosphoprotein</keyword>
<dbReference type="InterPro" id="IPR036890">
    <property type="entry name" value="HATPase_C_sf"/>
</dbReference>
<dbReference type="SUPFAM" id="SSF55781">
    <property type="entry name" value="GAF domain-like"/>
    <property type="match status" value="1"/>
</dbReference>
<dbReference type="SMART" id="SM00388">
    <property type="entry name" value="HisKA"/>
    <property type="match status" value="1"/>
</dbReference>
<accession>A0ABX2D0Q8</accession>
<keyword evidence="15" id="KW-1015">Disulfide bond</keyword>
<keyword evidence="11 16" id="KW-1133">Transmembrane helix</keyword>
<evidence type="ECO:0000256" key="15">
    <source>
        <dbReference type="ARBA" id="ARBA00023157"/>
    </source>
</evidence>
<dbReference type="SMART" id="SM00091">
    <property type="entry name" value="PAS"/>
    <property type="match status" value="4"/>
</dbReference>
<evidence type="ECO:0000256" key="3">
    <source>
        <dbReference type="ARBA" id="ARBA00004477"/>
    </source>
</evidence>
<evidence type="ECO:0000259" key="17">
    <source>
        <dbReference type="PROSITE" id="PS50109"/>
    </source>
</evidence>
<comment type="cofactor">
    <cofactor evidence="2">
        <name>Cu cation</name>
        <dbReference type="ChEBI" id="CHEBI:23378"/>
    </cofactor>
</comment>
<keyword evidence="8" id="KW-0936">Ethylene signaling pathway</keyword>
<feature type="domain" description="PAS" evidence="18">
    <location>
        <begin position="592"/>
        <end position="662"/>
    </location>
</feature>
<keyword evidence="21" id="KW-1185">Reference proteome</keyword>
<dbReference type="Gene3D" id="1.10.287.130">
    <property type="match status" value="1"/>
</dbReference>
<feature type="domain" description="PAC" evidence="19">
    <location>
        <begin position="665"/>
        <end position="718"/>
    </location>
</feature>
<dbReference type="CDD" id="cd00082">
    <property type="entry name" value="HisKA"/>
    <property type="match status" value="1"/>
</dbReference>
<evidence type="ECO:0000259" key="19">
    <source>
        <dbReference type="PROSITE" id="PS50113"/>
    </source>
</evidence>
<dbReference type="SUPFAM" id="SSF47384">
    <property type="entry name" value="Homodimeric domain of signal transducing histidine kinase"/>
    <property type="match status" value="1"/>
</dbReference>
<evidence type="ECO:0000256" key="2">
    <source>
        <dbReference type="ARBA" id="ARBA00001935"/>
    </source>
</evidence>
<dbReference type="PROSITE" id="PS50109">
    <property type="entry name" value="HIS_KIN"/>
    <property type="match status" value="1"/>
</dbReference>
<dbReference type="SUPFAM" id="SSF55785">
    <property type="entry name" value="PYP-like sensor domain (PAS domain)"/>
    <property type="match status" value="4"/>
</dbReference>
<comment type="catalytic activity">
    <reaction evidence="1">
        <text>ATP + protein L-histidine = ADP + protein N-phospho-L-histidine.</text>
        <dbReference type="EC" id="2.7.13.3"/>
    </reaction>
</comment>
<feature type="domain" description="PAS" evidence="18">
    <location>
        <begin position="317"/>
        <end position="389"/>
    </location>
</feature>
<evidence type="ECO:0000256" key="11">
    <source>
        <dbReference type="ARBA" id="ARBA00022989"/>
    </source>
</evidence>
<dbReference type="Gene3D" id="3.30.565.10">
    <property type="entry name" value="Histidine kinase-like ATPase, C-terminal domain"/>
    <property type="match status" value="1"/>
</dbReference>
<evidence type="ECO:0000256" key="1">
    <source>
        <dbReference type="ARBA" id="ARBA00000085"/>
    </source>
</evidence>
<dbReference type="EMBL" id="SRRZ01000055">
    <property type="protein sequence ID" value="NQE35428.1"/>
    <property type="molecule type" value="Genomic_DNA"/>
</dbReference>
<dbReference type="CDD" id="cd16922">
    <property type="entry name" value="HATPase_EvgS-ArcB-TorS-like"/>
    <property type="match status" value="1"/>
</dbReference>
<keyword evidence="20" id="KW-0808">Transferase</keyword>
<name>A0ABX2D0Q8_9CYAN</name>
<dbReference type="InterPro" id="IPR000700">
    <property type="entry name" value="PAS-assoc_C"/>
</dbReference>
<dbReference type="Pfam" id="PF08448">
    <property type="entry name" value="PAS_4"/>
    <property type="match status" value="2"/>
</dbReference>
<dbReference type="SMART" id="SM00086">
    <property type="entry name" value="PAC"/>
    <property type="match status" value="3"/>
</dbReference>
<dbReference type="InterPro" id="IPR004358">
    <property type="entry name" value="Sig_transdc_His_kin-like_C"/>
</dbReference>
<dbReference type="Pfam" id="PF02518">
    <property type="entry name" value="HATPase_c"/>
    <property type="match status" value="1"/>
</dbReference>
<keyword evidence="12" id="KW-0186">Copper</keyword>
<keyword evidence="10" id="KW-0256">Endoplasmic reticulum</keyword>
<dbReference type="PANTHER" id="PTHR43547">
    <property type="entry name" value="TWO-COMPONENT HISTIDINE KINASE"/>
    <property type="match status" value="1"/>
</dbReference>
<dbReference type="InterPro" id="IPR029016">
    <property type="entry name" value="GAF-like_dom_sf"/>
</dbReference>
<dbReference type="InterPro" id="IPR013655">
    <property type="entry name" value="PAS_fold_3"/>
</dbReference>
<protein>
    <recommendedName>
        <fullName evidence="5">histidine kinase</fullName>
        <ecNumber evidence="5">2.7.13.3</ecNumber>
    </recommendedName>
</protein>
<feature type="transmembrane region" description="Helical" evidence="16">
    <location>
        <begin position="91"/>
        <end position="113"/>
    </location>
</feature>
<dbReference type="InterPro" id="IPR036097">
    <property type="entry name" value="HisK_dim/P_sf"/>
</dbReference>
<evidence type="ECO:0000313" key="21">
    <source>
        <dbReference type="Proteomes" id="UP000702425"/>
    </source>
</evidence>
<evidence type="ECO:0000256" key="10">
    <source>
        <dbReference type="ARBA" id="ARBA00022824"/>
    </source>
</evidence>
<gene>
    <name evidence="20" type="primary">divL</name>
    <name evidence="20" type="ORF">E5S67_03160</name>
</gene>
<sequence>MLQFLKIMLFNHNFILQSGCCQWQPQLMGLHAVSDLLIALAFYSIPAILTYYARKQRDVPLSKGFLLLGAWFFCGGTTHLMQVWMLVHPSYWLSSSIAAVTAIISLWAVASLIPWVPQMLALAGAASFPGNTALGTEKVDRRQADSAIKNSVAFPTTELQQINQQLLAEITQRERVEELLLDALGKLQESEERFRVFQELSLDGFNVFRSIRDESTIVDFEWEYVNPAAAKLQHSTPEELIGKRLLEVRPGHKDNSLFDRFVQVVETGITLDTEIYYNSEGIVGWFRMMTVKLGDGIAISFSDITGRKQVEASLRNALQKLTSHFENTPLAVIEWDENFRISGWSPAAQKIFGWKETEVLGKHFSEWKFISQGDFEKVQSEIYSLKKSDRRCNIVRNSNYNKGGSLVHCEWYNSAFYSDSGQLVSVMSLVLDVTERFNFLEVLRQSEERFRIAAESASDLIYEWDIETGIVLWFGHVDQHLQYEKGGFPRTRAAWNSILHPIDRDRVLAAVDRYLSAPDSSAAPFFQEYRVQSQRGGVLHWIDRGKAVLDKQGNPYKWIGVISDISDRKQAEEQRNLALAREKAARREAEASELLYRVLAEAIPQIVWTARPDGWVDYYNQRWFEYTGLTLEETQGWGWQLTLHPDDAEDAVERWNTSAQTGMTYEVEYRFKRASDGAYRWHLGRALPVRDAEGKILKWFGTCTDIDDRQRSAQTAYFRARALALLSSASLDYEEALQGLADLTVPALGDWCCVHLVEADGSIRLHAVAHSDPSKVAMLWQIDRRLPLDPQGRHGVAKVLRTGESKLYAEIPEWVIEAIVPDRELLSVLRSQALSAICVPLIARGRTLGAISLLCGESGRRCGEGDLLLLEDLARDAAVAIDNARLYREAAEANRIKDQFLGTLSHELRTPLNAILGWAQMLRQRQMSAEKTAVGLETIERNARLQTQMIEDLLDVSRIVSGKVCLKLFPVDLVRIVETAVKALSPDAEARGIELASFCGEGVGLVRGDATRLQQVVSNLVSNAIKFTPPSGRVEIRLSEDGEPGAAGGAMLSGPSPVHSVSIVVSDTGIGISKEFLPFVFDRFRQADSTSTRNYGGLGLGLAIVRHLVELHGGSVWAESPGEGLGSTFGVRLPIEQR</sequence>
<feature type="transmembrane region" description="Helical" evidence="16">
    <location>
        <begin position="36"/>
        <end position="53"/>
    </location>
</feature>
<keyword evidence="14 16" id="KW-0472">Membrane</keyword>
<feature type="domain" description="Histidine kinase" evidence="17">
    <location>
        <begin position="903"/>
        <end position="1137"/>
    </location>
</feature>
<dbReference type="Gene3D" id="3.30.450.20">
    <property type="entry name" value="PAS domain"/>
    <property type="match status" value="4"/>
</dbReference>
<keyword evidence="7 16" id="KW-0812">Transmembrane</keyword>
<evidence type="ECO:0000259" key="18">
    <source>
        <dbReference type="PROSITE" id="PS50112"/>
    </source>
</evidence>
<dbReference type="SMART" id="SM00065">
    <property type="entry name" value="GAF"/>
    <property type="match status" value="1"/>
</dbReference>
<dbReference type="InterPro" id="IPR013656">
    <property type="entry name" value="PAS_4"/>
</dbReference>
<dbReference type="InterPro" id="IPR000014">
    <property type="entry name" value="PAS"/>
</dbReference>
<evidence type="ECO:0000313" key="20">
    <source>
        <dbReference type="EMBL" id="NQE35428.1"/>
    </source>
</evidence>
<comment type="similarity">
    <text evidence="4">Belongs to the ethylene receptor family.</text>
</comment>
<dbReference type="PROSITE" id="PS50113">
    <property type="entry name" value="PAC"/>
    <property type="match status" value="2"/>
</dbReference>
<feature type="domain" description="PAC" evidence="19">
    <location>
        <begin position="525"/>
        <end position="577"/>
    </location>
</feature>
<dbReference type="InterPro" id="IPR058544">
    <property type="entry name" value="ETR1_N"/>
</dbReference>